<dbReference type="SUPFAM" id="SSF54928">
    <property type="entry name" value="RNA-binding domain, RBD"/>
    <property type="match status" value="1"/>
</dbReference>
<keyword evidence="2" id="KW-0175">Coiled coil</keyword>
<dbReference type="Gene3D" id="3.30.70.330">
    <property type="match status" value="1"/>
</dbReference>
<protein>
    <recommendedName>
        <fullName evidence="3">RRM domain-containing protein</fullName>
    </recommendedName>
</protein>
<gene>
    <name evidence="4" type="ORF">DILT_LOCUS11504</name>
</gene>
<feature type="coiled-coil region" evidence="2">
    <location>
        <begin position="83"/>
        <end position="110"/>
    </location>
</feature>
<accession>A0A3P7LXB4</accession>
<evidence type="ECO:0000313" key="5">
    <source>
        <dbReference type="Proteomes" id="UP000281553"/>
    </source>
</evidence>
<sequence length="356" mass="40296">MNINSSSTFAPSQVFDVVLKRLAGLISAKSSVESLKTKLFRIKEDSASCKENLLGKVTSVDRQLYFPALYSLERAKLLVVSTYDEEMARLKKLQRNLARLTSKRVGLLQTVSDIPKEAEASQLKEFEQSIRKLLDGIDDFQKSVERCASSGFDKFKLSYNFDSIQLQLQQLSLVSSDVKNIREQLALLPTESHISPQENEKSPEINWDLDPNRIYVKHLPEAMDECDLHAYFSKFGLIIEVFGPKNKMGSDSVCRGFVTFLETDSDKMGSASVRRGFVTFLETDSVRRVLEVQPHLLGDQHMVVRLARRKQDKGHLKRENPLNLVTGAKLLWSATFTDRGGQLIEIIAPFITYASR</sequence>
<feature type="domain" description="RRM" evidence="3">
    <location>
        <begin position="212"/>
        <end position="309"/>
    </location>
</feature>
<dbReference type="GO" id="GO:0003723">
    <property type="term" value="F:RNA binding"/>
    <property type="evidence" value="ECO:0007669"/>
    <property type="project" value="UniProtKB-UniRule"/>
</dbReference>
<evidence type="ECO:0000313" key="4">
    <source>
        <dbReference type="EMBL" id="VDN15673.1"/>
    </source>
</evidence>
<dbReference type="InterPro" id="IPR012677">
    <property type="entry name" value="Nucleotide-bd_a/b_plait_sf"/>
</dbReference>
<dbReference type="OrthoDB" id="6281750at2759"/>
<dbReference type="EMBL" id="UYRU01063231">
    <property type="protein sequence ID" value="VDN15673.1"/>
    <property type="molecule type" value="Genomic_DNA"/>
</dbReference>
<dbReference type="Pfam" id="PF00076">
    <property type="entry name" value="RRM_1"/>
    <property type="match status" value="1"/>
</dbReference>
<keyword evidence="5" id="KW-1185">Reference proteome</keyword>
<keyword evidence="1" id="KW-0694">RNA-binding</keyword>
<organism evidence="4 5">
    <name type="scientific">Dibothriocephalus latus</name>
    <name type="common">Fish tapeworm</name>
    <name type="synonym">Diphyllobothrium latum</name>
    <dbReference type="NCBI Taxonomy" id="60516"/>
    <lineage>
        <taxon>Eukaryota</taxon>
        <taxon>Metazoa</taxon>
        <taxon>Spiralia</taxon>
        <taxon>Lophotrochozoa</taxon>
        <taxon>Platyhelminthes</taxon>
        <taxon>Cestoda</taxon>
        <taxon>Eucestoda</taxon>
        <taxon>Diphyllobothriidea</taxon>
        <taxon>Diphyllobothriidae</taxon>
        <taxon>Dibothriocephalus</taxon>
    </lineage>
</organism>
<evidence type="ECO:0000256" key="2">
    <source>
        <dbReference type="SAM" id="Coils"/>
    </source>
</evidence>
<proteinExistence type="predicted"/>
<dbReference type="PROSITE" id="PS50102">
    <property type="entry name" value="RRM"/>
    <property type="match status" value="1"/>
</dbReference>
<reference evidence="4 5" key="1">
    <citation type="submission" date="2018-11" db="EMBL/GenBank/DDBJ databases">
        <authorList>
            <consortium name="Pathogen Informatics"/>
        </authorList>
    </citation>
    <scope>NUCLEOTIDE SEQUENCE [LARGE SCALE GENOMIC DNA]</scope>
</reference>
<evidence type="ECO:0000256" key="1">
    <source>
        <dbReference type="PROSITE-ProRule" id="PRU00176"/>
    </source>
</evidence>
<name>A0A3P7LXB4_DIBLA</name>
<dbReference type="AlphaFoldDB" id="A0A3P7LXB4"/>
<evidence type="ECO:0000259" key="3">
    <source>
        <dbReference type="PROSITE" id="PS50102"/>
    </source>
</evidence>
<dbReference type="InterPro" id="IPR000504">
    <property type="entry name" value="RRM_dom"/>
</dbReference>
<dbReference type="InterPro" id="IPR035979">
    <property type="entry name" value="RBD_domain_sf"/>
</dbReference>
<dbReference type="Proteomes" id="UP000281553">
    <property type="component" value="Unassembled WGS sequence"/>
</dbReference>